<dbReference type="Pfam" id="PF20208">
    <property type="entry name" value="ARPP-1"/>
    <property type="match status" value="1"/>
</dbReference>
<sequence>MKMNLWKNLTDQHPTQAKENQLGRLLKDRKVGQPLRYGHLGMIPLFGSECTKAQYALPETALSLTKVTNYGQMILKNSGNRPAIVPLNLGYFQLGAQNHAMCTSWVLNAGEEREFKDACCIQESQGGYIKESDDRFIVLPHSLRKAALALKGKEEYGKLWQSITTFNTQLGLKARGHLDEMKQAFQPELLQTVYHLEPQPEQTGAIFLLNDEIVGIELAPDAAFWAELHTPLVMYCYAPLRLAEAYAQRSATKGEALNVQGLTSFKMLKERYEALQHKRVKTAETMLNDLGEVTYSSTKEQENKEHRLFTVRAGAFAGQMVMHGNQMAYASLFNEKVAVV</sequence>
<evidence type="ECO:0000259" key="1">
    <source>
        <dbReference type="Pfam" id="PF20208"/>
    </source>
</evidence>
<dbReference type="AlphaFoldDB" id="A1ZMP2"/>
<evidence type="ECO:0000313" key="3">
    <source>
        <dbReference type="Proteomes" id="UP000004095"/>
    </source>
</evidence>
<dbReference type="eggNOG" id="ENOG502ZZAY">
    <property type="taxonomic scope" value="Bacteria"/>
</dbReference>
<dbReference type="Proteomes" id="UP000004095">
    <property type="component" value="Unassembled WGS sequence"/>
</dbReference>
<reference evidence="2 3" key="1">
    <citation type="submission" date="2007-01" db="EMBL/GenBank/DDBJ databases">
        <authorList>
            <person name="Haygood M."/>
            <person name="Podell S."/>
            <person name="Anderson C."/>
            <person name="Hopkinson B."/>
            <person name="Roe K."/>
            <person name="Barbeau K."/>
            <person name="Gaasterland T."/>
            <person name="Ferriera S."/>
            <person name="Johnson J."/>
            <person name="Kravitz S."/>
            <person name="Beeson K."/>
            <person name="Sutton G."/>
            <person name="Rogers Y.-H."/>
            <person name="Friedman R."/>
            <person name="Frazier M."/>
            <person name="Venter J.C."/>
        </authorList>
    </citation>
    <scope>NUCLEOTIDE SEQUENCE [LARGE SCALE GENOMIC DNA]</scope>
    <source>
        <strain evidence="2 3">ATCC 23134</strain>
    </source>
</reference>
<proteinExistence type="predicted"/>
<dbReference type="OrthoDB" id="239313at2"/>
<organism evidence="2 3">
    <name type="scientific">Microscilla marina ATCC 23134</name>
    <dbReference type="NCBI Taxonomy" id="313606"/>
    <lineage>
        <taxon>Bacteria</taxon>
        <taxon>Pseudomonadati</taxon>
        <taxon>Bacteroidota</taxon>
        <taxon>Cytophagia</taxon>
        <taxon>Cytophagales</taxon>
        <taxon>Microscillaceae</taxon>
        <taxon>Microscilla</taxon>
    </lineage>
</organism>
<keyword evidence="3" id="KW-1185">Reference proteome</keyword>
<dbReference type="EMBL" id="AAWS01000016">
    <property type="protein sequence ID" value="EAY28422.1"/>
    <property type="molecule type" value="Genomic_DNA"/>
</dbReference>
<comment type="caution">
    <text evidence="2">The sequence shown here is derived from an EMBL/GenBank/DDBJ whole genome shotgun (WGS) entry which is preliminary data.</text>
</comment>
<evidence type="ECO:0000313" key="2">
    <source>
        <dbReference type="EMBL" id="EAY28422.1"/>
    </source>
</evidence>
<name>A1ZMP2_MICM2</name>
<protein>
    <recommendedName>
        <fullName evidence="1">ARG and Rhodanese-Phosphatase-superfamily-associated domain-containing protein</fullName>
    </recommendedName>
</protein>
<accession>A1ZMP2</accession>
<dbReference type="RefSeq" id="WP_002698157.1">
    <property type="nucleotide sequence ID" value="NZ_AAWS01000016.1"/>
</dbReference>
<gene>
    <name evidence="2" type="ORF">M23134_03974</name>
</gene>
<dbReference type="InterPro" id="IPR046699">
    <property type="entry name" value="ARPP-1"/>
</dbReference>
<feature type="domain" description="ARG and Rhodanese-Phosphatase-superfamily-associated" evidence="1">
    <location>
        <begin position="30"/>
        <end position="329"/>
    </location>
</feature>